<dbReference type="InterPro" id="IPR018511">
    <property type="entry name" value="Hemolysin-typ_Ca-bd_CS"/>
</dbReference>
<dbReference type="GO" id="GO:0000272">
    <property type="term" value="P:polysaccharide catabolic process"/>
    <property type="evidence" value="ECO:0007669"/>
    <property type="project" value="InterPro"/>
</dbReference>
<evidence type="ECO:0000313" key="2">
    <source>
        <dbReference type="EMBL" id="TWU16743.1"/>
    </source>
</evidence>
<dbReference type="Gene3D" id="2.60.120.380">
    <property type="match status" value="1"/>
</dbReference>
<dbReference type="InterPro" id="IPR002105">
    <property type="entry name" value="Dockerin_1_rpt"/>
</dbReference>
<dbReference type="Pfam" id="PF00404">
    <property type="entry name" value="Dockerin_1"/>
    <property type="match status" value="1"/>
</dbReference>
<reference evidence="2 3" key="1">
    <citation type="journal article" date="2020" name="Antonie Van Leeuwenhoek">
        <title>Rhodopirellula heiligendammensis sp. nov., Rhodopirellula pilleata sp. nov., and Rhodopirellula solitaria sp. nov. isolated from natural or artificial marine surfaces in Northern Germany and California, USA, and emended description of the genus Rhodopirellula.</title>
        <authorList>
            <person name="Kallscheuer N."/>
            <person name="Wiegand S."/>
            <person name="Jogler M."/>
            <person name="Boedeker C."/>
            <person name="Peeters S.H."/>
            <person name="Rast P."/>
            <person name="Heuer A."/>
            <person name="Jetten M.S.M."/>
            <person name="Rohde M."/>
            <person name="Jogler C."/>
        </authorList>
    </citation>
    <scope>NUCLEOTIDE SEQUENCE [LARGE SCALE GENOMIC DNA]</scope>
    <source>
        <strain evidence="2 3">Poly21</strain>
    </source>
</reference>
<dbReference type="InterPro" id="IPR028994">
    <property type="entry name" value="Integrin_alpha_N"/>
</dbReference>
<accession>A0A5C6BWU7</accession>
<dbReference type="SUPFAM" id="SSF63446">
    <property type="entry name" value="Type I dockerin domain"/>
    <property type="match status" value="1"/>
</dbReference>
<dbReference type="InterPro" id="IPR011049">
    <property type="entry name" value="Serralysin-like_metalloprot_C"/>
</dbReference>
<evidence type="ECO:0000256" key="1">
    <source>
        <dbReference type="SAM" id="MobiDB-lite"/>
    </source>
</evidence>
<feature type="region of interest" description="Disordered" evidence="1">
    <location>
        <begin position="1"/>
        <end position="31"/>
    </location>
</feature>
<sequence length="3644" mass="364370">MNEPGPLEENMMSNLFGSERPLRTKSSRRRRRIKQRSTLASLFLERLEDRRMLATLDLSGGALSYDGSSATGTLAVELVGTDYQFTDTENITVSGADAASCTGTGTMVVSCAVSAVTSVDIDVAHAATISDLTLTGNLSVAAGNVTLNGPVTSGDTVTLTASDGAITDNNTSDPDIAGTNINLTATTGIGASTDANPTLEINGTNLNAATSGGDIFITDTAGGVALEAVSAGAGLINLTSQNGAITDGNGADVNLTAANGLTLTTTGANNAIGTSSDAIETAIATLTATTNDGDIYIADTAGGVALGAVSAGAGFIGLTAQDGAITDGNGADINLTAANGVSLTATGTNNAIGTTGDAIETATTSLTAATNDGDIYITDTAGGVALGAVTAGAGFIGLTAQNGAITDGNGADVNLTAANGVSLTTTGAHNGIGTADDAIETTTGSLDATTNDGNIYLTDTDGGVALGAVSAGAAFIDLTAQNGAITDGNGADVNLTAANGVSLTTTGSSSAIGTADDAIETAIGALTATTNDGGIYIADSNGPGMIINAVLAKENGHTPYIDGNNQIVLDNNGTQGTDDVSISVQGNVLLNTVTAPDMATITSIAGRVLDINEGSNNVLGQSVSLISNGSIGQDGDAIESSVETFSASTTDGSIFLSSLLVSTAASVVAGGAGNQVLVTSTSPSLQIQTITAQGNVTVQNGGGSLLDDNGTDVNITGSTVSLSGASGIGTEVDPLETHTANLSATVSAPASGITPAAVIFIDNNDGGLVAVSSVAATTNGGDVAINYLGGSLSFVGSTQVLNAAGAAVTFETKTGDVKVGLVDAGSSDISIITPGAITDEGNDADVDVRGGSVRLTAGSGIGGDSNEIETDVVSLEATTSAQGIFISEASAFTVSVSATAGDINVSNTTGDMTLGLVSSPSQVTLHTSGAILDGNGADNNVSADTLNLSAANGIGSSGDALEISVNTLTADGGAGGGLWIANSMALALASAAATGGPVSISASGDLTVSSVTATGQDVTLKASGKLIDGNGTTTNVSAASATLNGSMIGTSSDKIETEVSTLTAATTSGGVFVSDVGTGSLTLTATATGQAADIDIDSAGSIVLTTAIAQGDTVKLDAAGTITNGNAPPPPVKSNIIAKTLEITAPGGIGTPTNPLEADVNQVAVADGGSVGANINFTGPLLLTEAALEAAGSGTLTFNADSIAIENISDDTATIASGRSLLLQTTTGAIVFLDPADTIETTGAGTITIQSGTVVESGAVAVLGNLKTAGGNILATADRTITIGQFDAGAGDVTVESHAGIIVDGNGTAVNVIAGTATLAGAAPTARQAELDEEFAIANAAAFTAQAAAEQTTANALEGQLNIANLYVEDLQVAVANDKVAADSAADAYNRATNTSNGLNVAVATAGTVVSAASVATSAAALVAGPAQAIPLTGDLGAGTILAGLQIGLNVAQVALNVASIAATSYAFTVTDLGNEKSAATAQLLADSSSLNLALASQNSLSEANSISLAAAANSAIVRDASERVRDQAILARDQANVIGSAAEPLGLDVSGVVNVTAGPTDSYLEVTGATAIDQIQTTGSVTLISTGAISDADAGAGADVLATGLNIAAAGGIGATTDPIETRVATLNATNTTSGDIVIANIAGDPAALDITGISNSGGGDVVISNQGSTVGGEGITVSGPVSANDATAAVTINSGSPLTIDSDITAAGAIVLTASDTANSGDDLTVMSGATIESTGSSVTLQAGDNIIVESGSTIQASTEIVITADFDDDPADTTGANVMIAGTLVSPTATIGVGDNADDDDTFTIAPQLATPITVDAGDGSDTLNFNANGLAVTIAGNQITAAGMQPVTFNNFEFVNILNASGGGSITLLAAAGDADTLTLTGTGPQAGTFSLNGGVPIAFTDVDSFYFNANDMADVITVAPFATSVLPWNVGVTIDGGTGDDQIIYNNVVGLIDRTSVTATAPQAGHIDSPGVTSALNSQLVSFTNVEEISANANSGEDEQLTVNQRDTSAADTTTLLDDTAELVGLFNVEMENFVGLTLNGRGGNDTFNITPGTIPVFVNGGNPIGSTAGDLINFLPTSTYMLESGPENDSGGLVPSDAQRVSWDHIEQLSVSGGTGGVFQGTNGDDAITIIARDSSTHTAADGVQDFTVSLNAGPSILFLNTPVFTVNALAGDDDIVLQTLDPAAAVWDVDLTIRGGASSSTTGTGQGGDVFSLESQGTQTVTYSPSVIEVAELSSTINISAVEQVGYEGQGSDTLTINGTGRDDNFVVSLGNGGSGSHRSNAAPSFDYTGASDVTVNGGTGGFDVLSLLGGGGVDTVTSTATVVTIADQGTLTLGSNLSRFELRTFGGNDNITLDLDVPGIQNFVDAGDGNDVIDMAGSQGATIFGGLGDDTITGSDDADLIFGGAGQDVIMAGGGDDEVNGEAGNDIIMGGLGTDRLFGGSDSDVFNWNAGDGSDFVDGGSNASDILNVSGSSAADEFMLQPANDSTHLQVILGAGIVDTQGVQQINVNGLGGGDAFTLTDLTTTEVVKVNLDLGAAGSKDMIGVHGRSVTDDLLVSSTGGVVNVAGLEYDVTVKNAAAADQDLLRLLGNEGNDILTAAAGVQDTILMTLEGGAGDDFLSADATLIGGPGDDHLHGGAGDNQLFGNEGEDTLMGGPGNDTFDGGSGFDTILIQGTSASDSIGVDQSSATTLTVQLNGVNDTDTLIAGTIEQAQVDAGQGDDDIGVRISQDLNATPENSLRVTVHGGEPDASDRLLVIDDGIGNTVQNHQGADEQSGTVIVGPLSPVSYSGIEYVNIAPLDTDSSSSTFGGTGSDSLGRIVVFHPDVFSYNSTFHNPTEFSDLVQYTAKPSIAPGSQADPFGLGSELQADVDWYRFTAPKTGTFEFQLLFDAVPVLANGQAGLPGDGQLRLDVFNADGTPITRLPTETNDATQAIGMEAGLSYLVRIQGATPDSINIYDINVADVDAIGPQIVDPDGAGPQQAIEITGIPTYNLFDVKPVSQGPTPLVNSLTIHIQDGPNRFPGFTYGALDPDISSAAGLYTLTGDHNGIIDISAIVVTNAPVTAGGPATATIELQFDSPLPDDRYTLMLSDSIVDPSGNQLDGESDAQEPQGGPTFPSGDGVPGGDFVARFTVDSRAEIGVYADGSVFIDTNGNRQFDPEAIDSDFTNEDIVYKQGEQNSLTIAGNFVRDADGIADGYDKLATYGSFGGALRWLIDTNNNGVPDLVVTTSPQQNGLPFAGNFDDNSVNGDEVGLKSGTTWHLDTDHDFQVDKTLAGNMTGSPFVGDFDGDGIDDLGAWSNDLFVLNLSSGDVDNIDGYTDVSFTFGFPGVREQPFAADFNGDGLADIGLWQPDGTGVVPEEQGEFYVLMSHTRPLADAPLGGGPASVVTVPDRITATIDGSGGTEISFTPQSFGSDFFAAFGDSDALPVVGNFARPSLSASGIPVDPVSLAVLGTTNLDNPFDVNRDGNVTALDALSIINYLNSEQSTSVGSILIESGSTMLDEGPMFNVNGDGFITALDALHVINHLNELDSQIANPEPVAPVIVPAKTPDLFSDREDERTRELATVIHDVAEGLVKSAEDAQPGGSQLRDSANSSQLRVDDFFANWDRETAADRSAARDSDVSFDVELLATPER</sequence>
<dbReference type="GO" id="GO:0004553">
    <property type="term" value="F:hydrolase activity, hydrolyzing O-glycosyl compounds"/>
    <property type="evidence" value="ECO:0007669"/>
    <property type="project" value="InterPro"/>
</dbReference>
<dbReference type="Pfam" id="PF00353">
    <property type="entry name" value="HemolysinCabind"/>
    <property type="match status" value="3"/>
</dbReference>
<organism evidence="2 3">
    <name type="scientific">Allorhodopirellula heiligendammensis</name>
    <dbReference type="NCBI Taxonomy" id="2714739"/>
    <lineage>
        <taxon>Bacteria</taxon>
        <taxon>Pseudomonadati</taxon>
        <taxon>Planctomycetota</taxon>
        <taxon>Planctomycetia</taxon>
        <taxon>Pirellulales</taxon>
        <taxon>Pirellulaceae</taxon>
        <taxon>Allorhodopirellula</taxon>
    </lineage>
</organism>
<gene>
    <name evidence="2" type="primary">cya_3</name>
    <name evidence="2" type="ORF">Poly21_39490</name>
</gene>
<dbReference type="SUPFAM" id="SSF69318">
    <property type="entry name" value="Integrin alpha N-terminal domain"/>
    <property type="match status" value="1"/>
</dbReference>
<dbReference type="EMBL" id="SJPU01000002">
    <property type="protein sequence ID" value="TWU16743.1"/>
    <property type="molecule type" value="Genomic_DNA"/>
</dbReference>
<name>A0A5C6BWU7_9BACT</name>
<dbReference type="GO" id="GO:0005509">
    <property type="term" value="F:calcium ion binding"/>
    <property type="evidence" value="ECO:0007669"/>
    <property type="project" value="InterPro"/>
</dbReference>
<dbReference type="PRINTS" id="PR00313">
    <property type="entry name" value="CABNDNGRPT"/>
</dbReference>
<keyword evidence="3" id="KW-1185">Reference proteome</keyword>
<feature type="region of interest" description="Disordered" evidence="1">
    <location>
        <begin position="3101"/>
        <end position="3131"/>
    </location>
</feature>
<dbReference type="Gene3D" id="1.10.1330.10">
    <property type="entry name" value="Dockerin domain"/>
    <property type="match status" value="1"/>
</dbReference>
<proteinExistence type="predicted"/>
<evidence type="ECO:0000313" key="3">
    <source>
        <dbReference type="Proteomes" id="UP000319908"/>
    </source>
</evidence>
<comment type="caution">
    <text evidence="2">The sequence shown here is derived from an EMBL/GenBank/DDBJ whole genome shotgun (WGS) entry which is preliminary data.</text>
</comment>
<dbReference type="InterPro" id="IPR036439">
    <property type="entry name" value="Dockerin_dom_sf"/>
</dbReference>
<dbReference type="PROSITE" id="PS00330">
    <property type="entry name" value="HEMOLYSIN_CALCIUM"/>
    <property type="match status" value="1"/>
</dbReference>
<dbReference type="Proteomes" id="UP000319908">
    <property type="component" value="Unassembled WGS sequence"/>
</dbReference>
<dbReference type="InterPro" id="IPR001343">
    <property type="entry name" value="Hemolysn_Ca-bd"/>
</dbReference>
<protein>
    <submittedName>
        <fullName evidence="2">Bifunctional hemolysin/adenylate cyclase</fullName>
    </submittedName>
</protein>
<dbReference type="SUPFAM" id="SSF51120">
    <property type="entry name" value="beta-Roll"/>
    <property type="match status" value="2"/>
</dbReference>